<name>A0A1A8FK10_9TELE</name>
<dbReference type="EMBL" id="HAEB01013248">
    <property type="protein sequence ID" value="SBQ59775.1"/>
    <property type="molecule type" value="Transcribed_RNA"/>
</dbReference>
<organism evidence="2">
    <name type="scientific">Nothobranchius korthausae</name>
    <dbReference type="NCBI Taxonomy" id="1143690"/>
    <lineage>
        <taxon>Eukaryota</taxon>
        <taxon>Metazoa</taxon>
        <taxon>Chordata</taxon>
        <taxon>Craniata</taxon>
        <taxon>Vertebrata</taxon>
        <taxon>Euteleostomi</taxon>
        <taxon>Actinopterygii</taxon>
        <taxon>Neopterygii</taxon>
        <taxon>Teleostei</taxon>
        <taxon>Neoteleostei</taxon>
        <taxon>Acanthomorphata</taxon>
        <taxon>Ovalentaria</taxon>
        <taxon>Atherinomorphae</taxon>
        <taxon>Cyprinodontiformes</taxon>
        <taxon>Nothobranchiidae</taxon>
        <taxon>Nothobranchius</taxon>
    </lineage>
</organism>
<dbReference type="AlphaFoldDB" id="A0A1A8FK10"/>
<reference evidence="2" key="1">
    <citation type="submission" date="2016-05" db="EMBL/GenBank/DDBJ databases">
        <authorList>
            <person name="Lavstsen T."/>
            <person name="Jespersen J.S."/>
        </authorList>
    </citation>
    <scope>NUCLEOTIDE SEQUENCE</scope>
    <source>
        <tissue evidence="2">Brain</tissue>
    </source>
</reference>
<evidence type="ECO:0000256" key="1">
    <source>
        <dbReference type="SAM" id="Phobius"/>
    </source>
</evidence>
<feature type="non-terminal residue" evidence="2">
    <location>
        <position position="1"/>
    </location>
</feature>
<proteinExistence type="predicted"/>
<sequence>HDDLTDVPRWSRCFENHLITYASSSFYVYQSFIFVCFLLFSKYTLVVIPLLDL</sequence>
<reference evidence="2" key="2">
    <citation type="submission" date="2016-06" db="EMBL/GenBank/DDBJ databases">
        <title>The genome of a short-lived fish provides insights into sex chromosome evolution and the genetic control of aging.</title>
        <authorList>
            <person name="Reichwald K."/>
            <person name="Felder M."/>
            <person name="Petzold A."/>
            <person name="Koch P."/>
            <person name="Groth M."/>
            <person name="Platzer M."/>
        </authorList>
    </citation>
    <scope>NUCLEOTIDE SEQUENCE</scope>
    <source>
        <tissue evidence="2">Brain</tissue>
    </source>
</reference>
<keyword evidence="1" id="KW-0472">Membrane</keyword>
<keyword evidence="1" id="KW-1133">Transmembrane helix</keyword>
<gene>
    <name evidence="2" type="primary">Nfu_g_1_020463</name>
</gene>
<feature type="non-terminal residue" evidence="2">
    <location>
        <position position="53"/>
    </location>
</feature>
<keyword evidence="1" id="KW-0812">Transmembrane</keyword>
<accession>A0A1A8FK10</accession>
<evidence type="ECO:0000313" key="2">
    <source>
        <dbReference type="EMBL" id="SBQ59775.1"/>
    </source>
</evidence>
<protein>
    <submittedName>
        <fullName evidence="2">Uncharacterized protein</fullName>
    </submittedName>
</protein>
<feature type="transmembrane region" description="Helical" evidence="1">
    <location>
        <begin position="27"/>
        <end position="51"/>
    </location>
</feature>